<name>A0A674IX24_9SAUR</name>
<dbReference type="InParanoid" id="A0A674IX24"/>
<dbReference type="InterPro" id="IPR039732">
    <property type="entry name" value="Hub1/Ubl5"/>
</dbReference>
<dbReference type="Ensembl" id="ENSTMTT00000013991.1">
    <property type="protein sequence ID" value="ENSTMTP00000013525.1"/>
    <property type="gene ID" value="ENSTMTG00000009810.1"/>
</dbReference>
<evidence type="ECO:0000313" key="3">
    <source>
        <dbReference type="Ensembl" id="ENSTMTP00000013525.1"/>
    </source>
</evidence>
<evidence type="ECO:0000256" key="2">
    <source>
        <dbReference type="ARBA" id="ARBA00022786"/>
    </source>
</evidence>
<keyword evidence="4" id="KW-1185">Reference proteome</keyword>
<protein>
    <recommendedName>
        <fullName evidence="1">Ubiquitin-like protein 5</fullName>
    </recommendedName>
</protein>
<sequence>VVVGVCNVTGGKGDYKCLQGTEDTIGDLKKLIAAQTGTRWDKIVLKKWKHLSTGVASLRRSQNLPMYIAKEPQ</sequence>
<dbReference type="AlphaFoldDB" id="A0A674IX24"/>
<dbReference type="PANTHER" id="PTHR13042">
    <property type="entry name" value="UBIQUITIN-LIKE PROTEIN 5"/>
    <property type="match status" value="1"/>
</dbReference>
<organism evidence="3 4">
    <name type="scientific">Terrapene triunguis</name>
    <name type="common">Three-toed box turtle</name>
    <dbReference type="NCBI Taxonomy" id="2587831"/>
    <lineage>
        <taxon>Eukaryota</taxon>
        <taxon>Metazoa</taxon>
        <taxon>Chordata</taxon>
        <taxon>Craniata</taxon>
        <taxon>Vertebrata</taxon>
        <taxon>Euteleostomi</taxon>
        <taxon>Archelosauria</taxon>
        <taxon>Testudinata</taxon>
        <taxon>Testudines</taxon>
        <taxon>Cryptodira</taxon>
        <taxon>Durocryptodira</taxon>
        <taxon>Testudinoidea</taxon>
        <taxon>Emydidae</taxon>
        <taxon>Terrapene</taxon>
    </lineage>
</organism>
<evidence type="ECO:0000313" key="4">
    <source>
        <dbReference type="Proteomes" id="UP000472274"/>
    </source>
</evidence>
<proteinExistence type="predicted"/>
<dbReference type="InterPro" id="IPR029071">
    <property type="entry name" value="Ubiquitin-like_domsf"/>
</dbReference>
<evidence type="ECO:0000256" key="1">
    <source>
        <dbReference type="ARBA" id="ARBA00021360"/>
    </source>
</evidence>
<dbReference type="SUPFAM" id="SSF54236">
    <property type="entry name" value="Ubiquitin-like"/>
    <property type="match status" value="1"/>
</dbReference>
<dbReference type="Gene3D" id="3.10.20.90">
    <property type="entry name" value="Phosphatidylinositol 3-kinase Catalytic Subunit, Chain A, domain 1"/>
    <property type="match status" value="1"/>
</dbReference>
<reference evidence="3" key="2">
    <citation type="submission" date="2025-09" db="UniProtKB">
        <authorList>
            <consortium name="Ensembl"/>
        </authorList>
    </citation>
    <scope>IDENTIFICATION</scope>
</reference>
<keyword evidence="2" id="KW-0833">Ubl conjugation pathway</keyword>
<reference evidence="3" key="1">
    <citation type="submission" date="2025-08" db="UniProtKB">
        <authorList>
            <consortium name="Ensembl"/>
        </authorList>
    </citation>
    <scope>IDENTIFICATION</scope>
</reference>
<dbReference type="Proteomes" id="UP000472274">
    <property type="component" value="Unplaced"/>
</dbReference>
<accession>A0A674IX24</accession>